<comment type="caution">
    <text evidence="2">The sequence shown here is derived from an EMBL/GenBank/DDBJ whole genome shotgun (WGS) entry which is preliminary data.</text>
</comment>
<dbReference type="Proteomes" id="UP001501116">
    <property type="component" value="Unassembled WGS sequence"/>
</dbReference>
<evidence type="ECO:0000313" key="2">
    <source>
        <dbReference type="EMBL" id="GAA1963131.1"/>
    </source>
</evidence>
<reference evidence="3" key="1">
    <citation type="journal article" date="2019" name="Int. J. Syst. Evol. Microbiol.">
        <title>The Global Catalogue of Microorganisms (GCM) 10K type strain sequencing project: providing services to taxonomists for standard genome sequencing and annotation.</title>
        <authorList>
            <consortium name="The Broad Institute Genomics Platform"/>
            <consortium name="The Broad Institute Genome Sequencing Center for Infectious Disease"/>
            <person name="Wu L."/>
            <person name="Ma J."/>
        </authorList>
    </citation>
    <scope>NUCLEOTIDE SEQUENCE [LARGE SCALE GENOMIC DNA]</scope>
    <source>
        <strain evidence="3">JCM 14545</strain>
    </source>
</reference>
<keyword evidence="1" id="KW-0732">Signal</keyword>
<feature type="signal peptide" evidence="1">
    <location>
        <begin position="1"/>
        <end position="24"/>
    </location>
</feature>
<dbReference type="EMBL" id="BAAANN010000014">
    <property type="protein sequence ID" value="GAA1963131.1"/>
    <property type="molecule type" value="Genomic_DNA"/>
</dbReference>
<evidence type="ECO:0000256" key="1">
    <source>
        <dbReference type="SAM" id="SignalP"/>
    </source>
</evidence>
<dbReference type="RefSeq" id="WP_344420076.1">
    <property type="nucleotide sequence ID" value="NZ_BAAANN010000014.1"/>
</dbReference>
<protein>
    <submittedName>
        <fullName evidence="2">Uncharacterized protein</fullName>
    </submittedName>
</protein>
<accession>A0ABP5CHK4</accession>
<keyword evidence="3" id="KW-1185">Reference proteome</keyword>
<organism evidence="2 3">
    <name type="scientific">Amycolatopsis minnesotensis</name>
    <dbReference type="NCBI Taxonomy" id="337894"/>
    <lineage>
        <taxon>Bacteria</taxon>
        <taxon>Bacillati</taxon>
        <taxon>Actinomycetota</taxon>
        <taxon>Actinomycetes</taxon>
        <taxon>Pseudonocardiales</taxon>
        <taxon>Pseudonocardiaceae</taxon>
        <taxon>Amycolatopsis</taxon>
    </lineage>
</organism>
<sequence length="169" mass="17656">MKRILLVIVLAAAALSGLAPTASAAPPGGGWEPAPSAPADYPAGARCAFAIHLEPVVDKVYGKVLKTRPDGSAALQAYAGPLVERFTNVENGKSTLADASGFALVEYHTDGVQIWHVTGPVLVGFQPNRDNHAPGVFILDGVYTLKIAPAYRTVLSGHWAERDLCAAVS</sequence>
<name>A0ABP5CHK4_9PSEU</name>
<evidence type="ECO:0000313" key="3">
    <source>
        <dbReference type="Proteomes" id="UP001501116"/>
    </source>
</evidence>
<proteinExistence type="predicted"/>
<feature type="chain" id="PRO_5045077095" evidence="1">
    <location>
        <begin position="25"/>
        <end position="169"/>
    </location>
</feature>
<gene>
    <name evidence="2" type="ORF">GCM10009754_38100</name>
</gene>